<dbReference type="InterPro" id="IPR021961">
    <property type="entry name" value="McrB_DNA-bd"/>
</dbReference>
<dbReference type="Proteomes" id="UP000319949">
    <property type="component" value="Unassembled WGS sequence"/>
</dbReference>
<protein>
    <submittedName>
        <fullName evidence="2">5-methylcytosine-specific restriction protein A</fullName>
    </submittedName>
</protein>
<keyword evidence="3" id="KW-1185">Reference proteome</keyword>
<comment type="caution">
    <text evidence="2">The sequence shown here is derived from an EMBL/GenBank/DDBJ whole genome shotgun (WGS) entry which is preliminary data.</text>
</comment>
<organism evidence="2 3">
    <name type="scientific">Bradyrhizobium stylosanthis</name>
    <dbReference type="NCBI Taxonomy" id="1803665"/>
    <lineage>
        <taxon>Bacteria</taxon>
        <taxon>Pseudomonadati</taxon>
        <taxon>Pseudomonadota</taxon>
        <taxon>Alphaproteobacteria</taxon>
        <taxon>Hyphomicrobiales</taxon>
        <taxon>Nitrobacteraceae</taxon>
        <taxon>Bradyrhizobium</taxon>
    </lineage>
</organism>
<evidence type="ECO:0000313" key="2">
    <source>
        <dbReference type="EMBL" id="TWB07180.1"/>
    </source>
</evidence>
<name>A0A560ECZ1_9BRAD</name>
<feature type="domain" description="Type IV methyl-directed restriction enzyme EcoKMcrB subunit DNA-binding" evidence="1">
    <location>
        <begin position="11"/>
        <end position="188"/>
    </location>
</feature>
<dbReference type="OrthoDB" id="9802640at2"/>
<dbReference type="Gene3D" id="3.30.920.90">
    <property type="match status" value="1"/>
</dbReference>
<evidence type="ECO:0000313" key="3">
    <source>
        <dbReference type="Proteomes" id="UP000319949"/>
    </source>
</evidence>
<evidence type="ECO:0000259" key="1">
    <source>
        <dbReference type="Pfam" id="PF12102"/>
    </source>
</evidence>
<reference evidence="2 3" key="1">
    <citation type="submission" date="2019-06" db="EMBL/GenBank/DDBJ databases">
        <title>Genomic Encyclopedia of Type Strains, Phase IV (KMG-V): Genome sequencing to study the core and pangenomes of soil and plant-associated prokaryotes.</title>
        <authorList>
            <person name="Whitman W."/>
        </authorList>
    </citation>
    <scope>NUCLEOTIDE SEQUENCE [LARGE SCALE GENOMIC DNA]</scope>
    <source>
        <strain evidence="2 3">BR 510</strain>
    </source>
</reference>
<dbReference type="AlphaFoldDB" id="A0A560ECZ1"/>
<dbReference type="Pfam" id="PF12102">
    <property type="entry name" value="MrcB_N"/>
    <property type="match status" value="1"/>
</dbReference>
<proteinExistence type="predicted"/>
<gene>
    <name evidence="2" type="ORF">FBZ96_101998</name>
</gene>
<dbReference type="RefSeq" id="WP_145657612.1">
    <property type="nucleotide sequence ID" value="NZ_VITK01000001.1"/>
</dbReference>
<accession>A0A560ECZ1</accession>
<sequence length="316" mass="35353">MRDELSRWATEYPSAYLTKEAFSASSKARLVTHVLPDAIRHTVPQETAGLTVEGSAGQSKWTHTPWIAILDPYVTDSVQEGYYIVYLLSPDGSSIYLSLNQGCTLLKNELGLPASRAELLRRAALMRTRLQFSERFQATPIDLQSALWRAQLYTAGNIISARYDTRQLPSEAQLVADLREALTMYRFLRNAGGWTADDDIIRQAEEEGLPSKLIEAKRYRLHRSIERRAGNAAKVKKLQGTVCKGCDTRLSDVYGPVANGVIDAHHLKPMASLEANEIVELDPRTDFAVLCPNCHSIIHKFEDVSDVARLRKLLGK</sequence>
<dbReference type="EMBL" id="VITK01000001">
    <property type="protein sequence ID" value="TWB07180.1"/>
    <property type="molecule type" value="Genomic_DNA"/>
</dbReference>